<accession>A0A0G3G0M5</accession>
<keyword evidence="2" id="KW-1185">Reference proteome</keyword>
<dbReference type="KEGG" id="tvr:TVD_00530"/>
<name>A0A0G3G0M5_9GAMM</name>
<reference evidence="1 2" key="1">
    <citation type="submission" date="2015-04" db="EMBL/GenBank/DDBJ databases">
        <title>Complete Sequence for the Genome of the Thioalkalivibrio versutus D301.</title>
        <authorList>
            <person name="Mu T."/>
            <person name="Zhou J."/>
            <person name="Xu X."/>
        </authorList>
    </citation>
    <scope>NUCLEOTIDE SEQUENCE [LARGE SCALE GENOMIC DNA]</scope>
    <source>
        <strain evidence="1 2">D301</strain>
    </source>
</reference>
<evidence type="ECO:0008006" key="3">
    <source>
        <dbReference type="Google" id="ProtNLM"/>
    </source>
</evidence>
<dbReference type="Proteomes" id="UP000064201">
    <property type="component" value="Chromosome"/>
</dbReference>
<dbReference type="Pfam" id="PF14907">
    <property type="entry name" value="NTP_transf_5"/>
    <property type="match status" value="1"/>
</dbReference>
<dbReference type="RefSeq" id="WP_047250523.1">
    <property type="nucleotide sequence ID" value="NZ_CP011367.1"/>
</dbReference>
<organism evidence="1 2">
    <name type="scientific">Thioalkalivibrio versutus</name>
    <dbReference type="NCBI Taxonomy" id="106634"/>
    <lineage>
        <taxon>Bacteria</taxon>
        <taxon>Pseudomonadati</taxon>
        <taxon>Pseudomonadota</taxon>
        <taxon>Gammaproteobacteria</taxon>
        <taxon>Chromatiales</taxon>
        <taxon>Ectothiorhodospiraceae</taxon>
        <taxon>Thioalkalivibrio</taxon>
    </lineage>
</organism>
<protein>
    <recommendedName>
        <fullName evidence="3">Nucleotidyltransferase family protein</fullName>
    </recommendedName>
</protein>
<dbReference type="OrthoDB" id="5497963at2"/>
<evidence type="ECO:0000313" key="1">
    <source>
        <dbReference type="EMBL" id="AKJ93939.1"/>
    </source>
</evidence>
<gene>
    <name evidence="1" type="ORF">TVD_00530</name>
</gene>
<sequence length="368" mass="41580">MTRPALEQLLAVLAEPAASRSLSLADWDWLVRVARVASLEGRLHALIKDAGALPDVPPAPRRHLHVARVLADRQHAMVRWEVARIHEALAPEAIPVMLLKGAAYVMAGLPSAPGRQFSDVDILVPQAQIQSAEQHLFVQGWVCEGYDTYDQTYYRQWMHELPPLTHMRRKSVLDVHHTILPPTARLHPDPELLWAAALPLDGFPGMYVPGPADMVLHSATHLFHDGELENGLRDLADMDALLRHFVAEDSDFWEHLTARAFEMDLARPLYYALRYGREFLQTPVPDSAFRALAAARPAPPLLALMDGLFRRGLKPHHWSCDGRLSGTARWLLYVRSHYLRMPLHLLVPHLLRKAAKDHRKGNRNQAEP</sequence>
<proteinExistence type="predicted"/>
<dbReference type="EMBL" id="CP011367">
    <property type="protein sequence ID" value="AKJ93939.1"/>
    <property type="molecule type" value="Genomic_DNA"/>
</dbReference>
<dbReference type="InterPro" id="IPR039498">
    <property type="entry name" value="NTP_transf_5"/>
</dbReference>
<dbReference type="STRING" id="106634.TVD_00530"/>
<dbReference type="PATRIC" id="fig|106634.4.peg.109"/>
<dbReference type="AlphaFoldDB" id="A0A0G3G0M5"/>
<evidence type="ECO:0000313" key="2">
    <source>
        <dbReference type="Proteomes" id="UP000064201"/>
    </source>
</evidence>